<reference evidence="2" key="1">
    <citation type="journal article" date="2019" name="Int. J. Syst. Evol. Microbiol.">
        <title>The Global Catalogue of Microorganisms (GCM) 10K type strain sequencing project: providing services to taxonomists for standard genome sequencing and annotation.</title>
        <authorList>
            <consortium name="The Broad Institute Genomics Platform"/>
            <consortium name="The Broad Institute Genome Sequencing Center for Infectious Disease"/>
            <person name="Wu L."/>
            <person name="Ma J."/>
        </authorList>
    </citation>
    <scope>NUCLEOTIDE SEQUENCE [LARGE SCALE GENOMIC DNA]</scope>
    <source>
        <strain evidence="2">KCTC 52094</strain>
    </source>
</reference>
<sequence>MGQPLPLRPDYDGPALRTPVRRCRDAMQARWLLALAAIYDDAWRTEAARIGTVTLQII</sequence>
<protein>
    <recommendedName>
        <fullName evidence="3">MarR family transcriptional regulator</fullName>
    </recommendedName>
</protein>
<organism evidence="1 2">
    <name type="scientific">Teichococcus globiformis</name>
    <dbReference type="NCBI Taxonomy" id="2307229"/>
    <lineage>
        <taxon>Bacteria</taxon>
        <taxon>Pseudomonadati</taxon>
        <taxon>Pseudomonadota</taxon>
        <taxon>Alphaproteobacteria</taxon>
        <taxon>Acetobacterales</taxon>
        <taxon>Roseomonadaceae</taxon>
        <taxon>Roseomonas</taxon>
    </lineage>
</organism>
<evidence type="ECO:0000313" key="1">
    <source>
        <dbReference type="EMBL" id="MFC3127495.1"/>
    </source>
</evidence>
<gene>
    <name evidence="1" type="ORF">ACFOD4_20725</name>
</gene>
<dbReference type="Proteomes" id="UP001595593">
    <property type="component" value="Unassembled WGS sequence"/>
</dbReference>
<name>A0ABV7G8D2_9PROT</name>
<keyword evidence="2" id="KW-1185">Reference proteome</keyword>
<dbReference type="EMBL" id="JBHRTN010000028">
    <property type="protein sequence ID" value="MFC3127495.1"/>
    <property type="molecule type" value="Genomic_DNA"/>
</dbReference>
<evidence type="ECO:0000313" key="2">
    <source>
        <dbReference type="Proteomes" id="UP001595593"/>
    </source>
</evidence>
<dbReference type="RefSeq" id="WP_379599553.1">
    <property type="nucleotide sequence ID" value="NZ_JBHRTN010000028.1"/>
</dbReference>
<accession>A0ABV7G8D2</accession>
<evidence type="ECO:0008006" key="3">
    <source>
        <dbReference type="Google" id="ProtNLM"/>
    </source>
</evidence>
<comment type="caution">
    <text evidence="1">The sequence shown here is derived from an EMBL/GenBank/DDBJ whole genome shotgun (WGS) entry which is preliminary data.</text>
</comment>
<proteinExistence type="predicted"/>